<evidence type="ECO:0000259" key="7">
    <source>
        <dbReference type="Pfam" id="PF01029"/>
    </source>
</evidence>
<evidence type="ECO:0000256" key="1">
    <source>
        <dbReference type="ARBA" id="ARBA00005952"/>
    </source>
</evidence>
<dbReference type="AlphaFoldDB" id="A0A0R1R909"/>
<evidence type="ECO:0000313" key="8">
    <source>
        <dbReference type="EMBL" id="KRL53212.1"/>
    </source>
</evidence>
<evidence type="ECO:0000256" key="4">
    <source>
        <dbReference type="ARBA" id="ARBA00023015"/>
    </source>
</evidence>
<dbReference type="PATRIC" id="fig|1423769.4.peg.1415"/>
<sequence length="133" mass="14745">MLGRHDAREAAFKALFALNANPDADRETVNVDALPAGEETPSYMTELVDGVLAHQAELDAAITTRLKAGWRIDRLTKPDLITLRLGLYEIQYEPIPDKVAIDEAIELAKKYSDDKAAKFVNGILAHFVKPDQK</sequence>
<evidence type="ECO:0000256" key="5">
    <source>
        <dbReference type="ARBA" id="ARBA00023163"/>
    </source>
</evidence>
<comment type="similarity">
    <text evidence="1 6">Belongs to the NusB family.</text>
</comment>
<comment type="function">
    <text evidence="6">Involved in transcription antitermination. Required for transcription of ribosomal RNA (rRNA) genes. Binds specifically to the boxA antiterminator sequence of the ribosomal RNA (rrn) operons.</text>
</comment>
<dbReference type="GO" id="GO:0031564">
    <property type="term" value="P:transcription antitermination"/>
    <property type="evidence" value="ECO:0007669"/>
    <property type="project" value="UniProtKB-KW"/>
</dbReference>
<dbReference type="RefSeq" id="WP_054713771.1">
    <property type="nucleotide sequence ID" value="NZ_AZEU01000018.1"/>
</dbReference>
<keyword evidence="3 6" id="KW-0694">RNA-binding</keyword>
<comment type="caution">
    <text evidence="8">The sequence shown here is derived from an EMBL/GenBank/DDBJ whole genome shotgun (WGS) entry which is preliminary data.</text>
</comment>
<dbReference type="GO" id="GO:0006353">
    <property type="term" value="P:DNA-templated transcription termination"/>
    <property type="evidence" value="ECO:0007669"/>
    <property type="project" value="UniProtKB-UniRule"/>
</dbReference>
<evidence type="ECO:0000256" key="2">
    <source>
        <dbReference type="ARBA" id="ARBA00022814"/>
    </source>
</evidence>
<protein>
    <recommendedName>
        <fullName evidence="6">Transcription antitermination protein NusB</fullName>
    </recommendedName>
    <alternativeName>
        <fullName evidence="6">Antitermination factor NusB</fullName>
    </alternativeName>
</protein>
<dbReference type="OrthoDB" id="9811381at2"/>
<organism evidence="8 9">
    <name type="scientific">Lacticaseibacillus manihotivorans DSM 13343 = JCM 12514</name>
    <dbReference type="NCBI Taxonomy" id="1423769"/>
    <lineage>
        <taxon>Bacteria</taxon>
        <taxon>Bacillati</taxon>
        <taxon>Bacillota</taxon>
        <taxon>Bacilli</taxon>
        <taxon>Lactobacillales</taxon>
        <taxon>Lactobacillaceae</taxon>
        <taxon>Lacticaseibacillus</taxon>
    </lineage>
</organism>
<name>A0A0R1R909_9LACO</name>
<dbReference type="HAMAP" id="MF_00073">
    <property type="entry name" value="NusB"/>
    <property type="match status" value="1"/>
</dbReference>
<dbReference type="SUPFAM" id="SSF48013">
    <property type="entry name" value="NusB-like"/>
    <property type="match status" value="1"/>
</dbReference>
<evidence type="ECO:0000256" key="6">
    <source>
        <dbReference type="HAMAP-Rule" id="MF_00073"/>
    </source>
</evidence>
<dbReference type="PANTHER" id="PTHR11078:SF3">
    <property type="entry name" value="ANTITERMINATION NUSB DOMAIN-CONTAINING PROTEIN"/>
    <property type="match status" value="1"/>
</dbReference>
<dbReference type="InterPro" id="IPR011605">
    <property type="entry name" value="NusB_fam"/>
</dbReference>
<dbReference type="NCBIfam" id="TIGR01951">
    <property type="entry name" value="nusB"/>
    <property type="match status" value="1"/>
</dbReference>
<keyword evidence="9" id="KW-1185">Reference proteome</keyword>
<dbReference type="GO" id="GO:0003723">
    <property type="term" value="F:RNA binding"/>
    <property type="evidence" value="ECO:0007669"/>
    <property type="project" value="UniProtKB-UniRule"/>
</dbReference>
<keyword evidence="5 6" id="KW-0804">Transcription</keyword>
<dbReference type="NCBIfam" id="NF001223">
    <property type="entry name" value="PRK00202.1-1"/>
    <property type="match status" value="1"/>
</dbReference>
<dbReference type="Pfam" id="PF01029">
    <property type="entry name" value="NusB"/>
    <property type="match status" value="1"/>
</dbReference>
<feature type="domain" description="NusB/RsmB/TIM44" evidence="7">
    <location>
        <begin position="5"/>
        <end position="129"/>
    </location>
</feature>
<dbReference type="PANTHER" id="PTHR11078">
    <property type="entry name" value="N UTILIZATION SUBSTANCE PROTEIN B-RELATED"/>
    <property type="match status" value="1"/>
</dbReference>
<dbReference type="InterPro" id="IPR006027">
    <property type="entry name" value="NusB_RsmB_TIM44"/>
</dbReference>
<evidence type="ECO:0000256" key="3">
    <source>
        <dbReference type="ARBA" id="ARBA00022884"/>
    </source>
</evidence>
<reference evidence="8 9" key="1">
    <citation type="journal article" date="2015" name="Genome Announc.">
        <title>Expanding the biotechnology potential of lactobacilli through comparative genomics of 213 strains and associated genera.</title>
        <authorList>
            <person name="Sun Z."/>
            <person name="Harris H.M."/>
            <person name="McCann A."/>
            <person name="Guo C."/>
            <person name="Argimon S."/>
            <person name="Zhang W."/>
            <person name="Yang X."/>
            <person name="Jeffery I.B."/>
            <person name="Cooney J.C."/>
            <person name="Kagawa T.F."/>
            <person name="Liu W."/>
            <person name="Song Y."/>
            <person name="Salvetti E."/>
            <person name="Wrobel A."/>
            <person name="Rasinkangas P."/>
            <person name="Parkhill J."/>
            <person name="Rea M.C."/>
            <person name="O'Sullivan O."/>
            <person name="Ritari J."/>
            <person name="Douillard F.P."/>
            <person name="Paul Ross R."/>
            <person name="Yang R."/>
            <person name="Briner A.E."/>
            <person name="Felis G.E."/>
            <person name="de Vos W.M."/>
            <person name="Barrangou R."/>
            <person name="Klaenhammer T.R."/>
            <person name="Caufield P.W."/>
            <person name="Cui Y."/>
            <person name="Zhang H."/>
            <person name="O'Toole P.W."/>
        </authorList>
    </citation>
    <scope>NUCLEOTIDE SEQUENCE [LARGE SCALE GENOMIC DNA]</scope>
    <source>
        <strain evidence="8 9">DSM 13343</strain>
    </source>
</reference>
<gene>
    <name evidence="6" type="primary">nusB</name>
    <name evidence="8" type="ORF">FD01_GL001315</name>
</gene>
<dbReference type="EMBL" id="AZEU01000018">
    <property type="protein sequence ID" value="KRL53212.1"/>
    <property type="molecule type" value="Genomic_DNA"/>
</dbReference>
<dbReference type="InterPro" id="IPR035926">
    <property type="entry name" value="NusB-like_sf"/>
</dbReference>
<dbReference type="Proteomes" id="UP000051790">
    <property type="component" value="Unassembled WGS sequence"/>
</dbReference>
<accession>A0A0R1R909</accession>
<keyword evidence="4 6" id="KW-0805">Transcription regulation</keyword>
<proteinExistence type="inferred from homology"/>
<dbReference type="Gene3D" id="1.10.940.10">
    <property type="entry name" value="NusB-like"/>
    <property type="match status" value="1"/>
</dbReference>
<dbReference type="GO" id="GO:0005829">
    <property type="term" value="C:cytosol"/>
    <property type="evidence" value="ECO:0007669"/>
    <property type="project" value="TreeGrafter"/>
</dbReference>
<evidence type="ECO:0000313" key="9">
    <source>
        <dbReference type="Proteomes" id="UP000051790"/>
    </source>
</evidence>
<keyword evidence="2 6" id="KW-0889">Transcription antitermination</keyword>